<feature type="compositionally biased region" description="Basic and acidic residues" evidence="2">
    <location>
        <begin position="1226"/>
        <end position="1238"/>
    </location>
</feature>
<feature type="compositionally biased region" description="Basic and acidic residues" evidence="2">
    <location>
        <begin position="272"/>
        <end position="293"/>
    </location>
</feature>
<keyword evidence="4" id="KW-1185">Reference proteome</keyword>
<protein>
    <submittedName>
        <fullName evidence="3">Uncharacterized protein</fullName>
    </submittedName>
</protein>
<sequence>MAQENPNIFFINKENGDGAKPETESFENAEFTLTDENGRNKVRNNIFNALTGSGDVEDLQQAQYPPAQLTEMIEEELIKEFKECEKASYKSASANAIKRLSGKRFAESRRQLAHGEFEIIDFIKGKNPKPQRRAQTARRSPPGRTPPNSNGPGPVNRSRGVRPPGIANRGARGRGAPPGIRGVPNRGRGRGGMPARGGLLRTVEPVPNPPIQPQPEEENDEGQEEEHNEDERPQQPAIQIPQENSQEESKNVEKVEEEVKQDPVEEAVSPPVKEDNPPEEMETSKDQKQDDGQNKTPKMPKSGDRRGQPKPGNQGGPPPVIATRGRGHRPSPAIRGRGGRPPMVAPRPVPTQQPIQQTEQQPVKRVEIEEEVVHEEEKKVEGVDSHESQEGPTKVSHQTQEGNLKFEGNTNFEESQRKKAETKDMFGQIFGSDEPDKNSKNRGRSPNFSEQRYATHEDEDISESYNPTGHNTERPSKTQNSTKRINLNKTVDLFADNSGRIEAEEVENAGSETKDALNTSFGIEDASPLNGGQENNDASSTTKIFASSAHDEHGNRSKTPPVHTRRHQLQSESNDKTEYHKPIGANHDFLIEEPVMEPDRNDQPSDDERSVETPTINEENLNNDSEEIYQNKDSDSPQHSKKVPVDINQDEETKEEKKINIDRNKRTKILYEEDKHEETQHSVTHNKLTKGEFTINEAQDHKNSSFGGISAIGNNIKTLNMSKYDQSAPFSRTSSVKSIPDELELAYESLKNKKLECESLQKQLEQRNNELQVQKQVNSTLKIELENERMKKQEGNINAKLQAENQECWRIISQLKKEQEEYQHTIFQALQGLGNFDARSLDQSSTLNKEEKKYEEEKIDPAKDHKYDYEEYLRQEQPMQQHIAPPARHHAQPNVATQKMINNAAGSGSNQEDFIQDRNNYEEEYHEYEMDDAFGHGYNEEGTSGGNAKAAEYDKEVKPTTTHKQNMNESNIKAEDRVIQGNERRGRQIKGNKMRAPNKTQEAGRDSTDEYEEEDKNTAMNSSSGIQSAHYKKREKGKQSQPLGRQVDGSSSSQFHNTAKQDLRVGGMESYIPNMGSNYAPHPHNKYRQGVPMQNTSTGDSSYFTPKMPNRKDQKLSAESGGTDFNQNQSTTNNQEDSKTPNNTQGNSTNSQRMQSRANVPPLNMAHKMPSPEFDQRNHGPKNRVVGGNHEEDVLLGENEVSTPRRKDQFENDSKKTSGASTPSRDGADTPTRKKFNEHQQQLGENKGFIHDLTAANISRKYPIDRPRGAQNAENSRNTHSSNNIYPQVPFGEQMEPPQFNSQNSFEDRKNNEGDILNDRDNNYYEREREQQFRDSASRWEAPQSFE</sequence>
<feature type="compositionally biased region" description="Basic and acidic residues" evidence="2">
    <location>
        <begin position="1306"/>
        <end position="1338"/>
    </location>
</feature>
<feature type="compositionally biased region" description="Basic and acidic residues" evidence="2">
    <location>
        <begin position="375"/>
        <end position="389"/>
    </location>
</feature>
<feature type="region of interest" description="Disordered" evidence="2">
    <location>
        <begin position="935"/>
        <end position="1347"/>
    </location>
</feature>
<feature type="compositionally biased region" description="Polar residues" evidence="2">
    <location>
        <begin position="1272"/>
        <end position="1286"/>
    </location>
</feature>
<feature type="compositionally biased region" description="Basic and acidic residues" evidence="2">
    <location>
        <begin position="247"/>
        <end position="263"/>
    </location>
</feature>
<evidence type="ECO:0000256" key="1">
    <source>
        <dbReference type="SAM" id="Coils"/>
    </source>
</evidence>
<feature type="coiled-coil region" evidence="1">
    <location>
        <begin position="743"/>
        <end position="807"/>
    </location>
</feature>
<evidence type="ECO:0000313" key="3">
    <source>
        <dbReference type="EMBL" id="CAI2365102.1"/>
    </source>
</evidence>
<feature type="compositionally biased region" description="Basic and acidic residues" evidence="2">
    <location>
        <begin position="972"/>
        <end position="986"/>
    </location>
</feature>
<feature type="compositionally biased region" description="Low complexity" evidence="2">
    <location>
        <begin position="352"/>
        <end position="361"/>
    </location>
</feature>
<keyword evidence="1" id="KW-0175">Coiled coil</keyword>
<reference evidence="3" key="1">
    <citation type="submission" date="2023-07" db="EMBL/GenBank/DDBJ databases">
        <authorList>
            <consortium name="AG Swart"/>
            <person name="Singh M."/>
            <person name="Singh A."/>
            <person name="Seah K."/>
            <person name="Emmerich C."/>
        </authorList>
    </citation>
    <scope>NUCLEOTIDE SEQUENCE</scope>
    <source>
        <strain evidence="3">DP1</strain>
    </source>
</reference>
<feature type="compositionally biased region" description="Basic and acidic residues" evidence="2">
    <location>
        <begin position="629"/>
        <end position="638"/>
    </location>
</feature>
<proteinExistence type="predicted"/>
<name>A0AAD1XAW5_EUPCR</name>
<feature type="compositionally biased region" description="Basic and acidic residues" evidence="2">
    <location>
        <begin position="1203"/>
        <end position="1216"/>
    </location>
</feature>
<dbReference type="Proteomes" id="UP001295684">
    <property type="component" value="Unassembled WGS sequence"/>
</dbReference>
<feature type="compositionally biased region" description="Polar residues" evidence="2">
    <location>
        <begin position="1123"/>
        <end position="1158"/>
    </location>
</feature>
<gene>
    <name evidence="3" type="ORF">ECRASSUSDP1_LOCUS6452</name>
</gene>
<accession>A0AAD1XAW5</accession>
<feature type="region of interest" description="Disordered" evidence="2">
    <location>
        <begin position="123"/>
        <end position="660"/>
    </location>
</feature>
<evidence type="ECO:0000256" key="2">
    <source>
        <dbReference type="SAM" id="MobiDB-lite"/>
    </source>
</evidence>
<feature type="compositionally biased region" description="Acidic residues" evidence="2">
    <location>
        <begin position="215"/>
        <end position="228"/>
    </location>
</feature>
<feature type="compositionally biased region" description="Basic and acidic residues" evidence="2">
    <location>
        <begin position="597"/>
        <end position="611"/>
    </location>
</feature>
<feature type="compositionally biased region" description="Polar residues" evidence="2">
    <location>
        <begin position="612"/>
        <end position="623"/>
    </location>
</feature>
<feature type="compositionally biased region" description="Polar residues" evidence="2">
    <location>
        <begin position="530"/>
        <end position="545"/>
    </location>
</feature>
<feature type="compositionally biased region" description="Polar residues" evidence="2">
    <location>
        <begin position="1018"/>
        <end position="1027"/>
    </location>
</feature>
<feature type="compositionally biased region" description="Polar residues" evidence="2">
    <location>
        <begin position="1092"/>
        <end position="1104"/>
    </location>
</feature>
<feature type="compositionally biased region" description="Polar residues" evidence="2">
    <location>
        <begin position="959"/>
        <end position="971"/>
    </location>
</feature>
<feature type="compositionally biased region" description="Basic and acidic residues" evidence="2">
    <location>
        <begin position="414"/>
        <end position="424"/>
    </location>
</feature>
<comment type="caution">
    <text evidence="3">The sequence shown here is derived from an EMBL/GenBank/DDBJ whole genome shotgun (WGS) entry which is preliminary data.</text>
</comment>
<evidence type="ECO:0000313" key="4">
    <source>
        <dbReference type="Proteomes" id="UP001295684"/>
    </source>
</evidence>
<feature type="compositionally biased region" description="Polar residues" evidence="2">
    <location>
        <begin position="395"/>
        <end position="413"/>
    </location>
</feature>
<feature type="compositionally biased region" description="Polar residues" evidence="2">
    <location>
        <begin position="477"/>
        <end position="489"/>
    </location>
</feature>
<feature type="compositionally biased region" description="Polar residues" evidence="2">
    <location>
        <begin position="1039"/>
        <end position="1060"/>
    </location>
</feature>
<feature type="region of interest" description="Disordered" evidence="2">
    <location>
        <begin position="1"/>
        <end position="22"/>
    </location>
</feature>
<feature type="compositionally biased region" description="Low complexity" evidence="2">
    <location>
        <begin position="162"/>
        <end position="186"/>
    </location>
</feature>
<feature type="compositionally biased region" description="Basic residues" evidence="2">
    <location>
        <begin position="126"/>
        <end position="136"/>
    </location>
</feature>
<dbReference type="EMBL" id="CAMPGE010006256">
    <property type="protein sequence ID" value="CAI2365102.1"/>
    <property type="molecule type" value="Genomic_DNA"/>
</dbReference>
<organism evidence="3 4">
    <name type="scientific">Euplotes crassus</name>
    <dbReference type="NCBI Taxonomy" id="5936"/>
    <lineage>
        <taxon>Eukaryota</taxon>
        <taxon>Sar</taxon>
        <taxon>Alveolata</taxon>
        <taxon>Ciliophora</taxon>
        <taxon>Intramacronucleata</taxon>
        <taxon>Spirotrichea</taxon>
        <taxon>Hypotrichia</taxon>
        <taxon>Euplotida</taxon>
        <taxon>Euplotidae</taxon>
        <taxon>Moneuplotes</taxon>
    </lineage>
</organism>